<evidence type="ECO:0000256" key="4">
    <source>
        <dbReference type="ARBA" id="ARBA00022729"/>
    </source>
</evidence>
<evidence type="ECO:0000256" key="6">
    <source>
        <dbReference type="ARBA" id="ARBA00023157"/>
    </source>
</evidence>
<proteinExistence type="inferred from homology"/>
<reference evidence="11" key="2">
    <citation type="submission" date="2025-09" db="UniProtKB">
        <authorList>
            <consortium name="Ensembl"/>
        </authorList>
    </citation>
    <scope>IDENTIFICATION</scope>
</reference>
<evidence type="ECO:0000256" key="3">
    <source>
        <dbReference type="ARBA" id="ARBA00022723"/>
    </source>
</evidence>
<evidence type="ECO:0000256" key="9">
    <source>
        <dbReference type="RuleBase" id="RU362112"/>
    </source>
</evidence>
<comment type="similarity">
    <text evidence="7 9">Belongs to the pentraxin family.</text>
</comment>
<name>A0A8D0E810_SALMN</name>
<keyword evidence="3 9" id="KW-0479">Metal-binding</keyword>
<dbReference type="AlphaFoldDB" id="A0A8D0E810"/>
<evidence type="ECO:0000259" key="10">
    <source>
        <dbReference type="PROSITE" id="PS51828"/>
    </source>
</evidence>
<keyword evidence="12" id="KW-1185">Reference proteome</keyword>
<dbReference type="PROSITE" id="PS51828">
    <property type="entry name" value="PTX_2"/>
    <property type="match status" value="1"/>
</dbReference>
<evidence type="ECO:0000256" key="7">
    <source>
        <dbReference type="ARBA" id="ARBA00038102"/>
    </source>
</evidence>
<dbReference type="Gene3D" id="2.60.120.200">
    <property type="match status" value="1"/>
</dbReference>
<dbReference type="PANTHER" id="PTHR45869">
    <property type="entry name" value="C-REACTIVE PROTEIN-RELATED"/>
    <property type="match status" value="1"/>
</dbReference>
<dbReference type="InterPro" id="IPR001759">
    <property type="entry name" value="PTX_dom"/>
</dbReference>
<dbReference type="GeneTree" id="ENSGT01100000263515"/>
<evidence type="ECO:0000256" key="1">
    <source>
        <dbReference type="ARBA" id="ARBA00004613"/>
    </source>
</evidence>
<organism evidence="11 12">
    <name type="scientific">Salvator merianae</name>
    <name type="common">Argentine black and white tegu</name>
    <name type="synonym">Tupinambis merianae</name>
    <dbReference type="NCBI Taxonomy" id="96440"/>
    <lineage>
        <taxon>Eukaryota</taxon>
        <taxon>Metazoa</taxon>
        <taxon>Chordata</taxon>
        <taxon>Craniata</taxon>
        <taxon>Vertebrata</taxon>
        <taxon>Euteleostomi</taxon>
        <taxon>Lepidosauria</taxon>
        <taxon>Squamata</taxon>
        <taxon>Bifurcata</taxon>
        <taxon>Unidentata</taxon>
        <taxon>Episquamata</taxon>
        <taxon>Laterata</taxon>
        <taxon>Teiioidea</taxon>
        <taxon>Teiidae</taxon>
        <taxon>Salvator</taxon>
    </lineage>
</organism>
<protein>
    <recommendedName>
        <fullName evidence="9">Pentraxin family member</fullName>
    </recommendedName>
</protein>
<dbReference type="GO" id="GO:0005615">
    <property type="term" value="C:extracellular space"/>
    <property type="evidence" value="ECO:0007669"/>
    <property type="project" value="TreeGrafter"/>
</dbReference>
<feature type="chain" id="PRO_5034859373" description="Pentraxin family member" evidence="9">
    <location>
        <begin position="23"/>
        <end position="228"/>
    </location>
</feature>
<dbReference type="SMART" id="SM00159">
    <property type="entry name" value="PTX"/>
    <property type="match status" value="1"/>
</dbReference>
<keyword evidence="5 9" id="KW-0106">Calcium</keyword>
<dbReference type="PRINTS" id="PR00895">
    <property type="entry name" value="PENTAXIN"/>
</dbReference>
<dbReference type="Ensembl" id="ENSSMRT00000032103.1">
    <property type="protein sequence ID" value="ENSSMRP00000027481.1"/>
    <property type="gene ID" value="ENSSMRG00000021192.1"/>
</dbReference>
<feature type="signal peptide" evidence="9">
    <location>
        <begin position="1"/>
        <end position="22"/>
    </location>
</feature>
<dbReference type="GO" id="GO:0046872">
    <property type="term" value="F:metal ion binding"/>
    <property type="evidence" value="ECO:0007669"/>
    <property type="project" value="UniProtKB-KW"/>
</dbReference>
<dbReference type="Proteomes" id="UP000694421">
    <property type="component" value="Unplaced"/>
</dbReference>
<sequence>MGERNILLLLLLLLLSFSGTQSHTNLDGKVFVFPAPSVTSYVLLKPTLEDLLRQLTVCVSFYTDLTRPFSLFSAASQQHDNEILLFKHSPTEYHISVGGQSLAFSVTDNAYKSIRQWETVCMTWDSVTGIVQLWQDGQPLPRKGAAKGYRIKKDLVFILGQDQDSLGGSFDAKQSFVGEMADLYMWDTVLPPEYLRSLRRDSVPTPLLDWKSLEFEVKGNVVTECALQ</sequence>
<evidence type="ECO:0000256" key="8">
    <source>
        <dbReference type="PROSITE-ProRule" id="PRU01172"/>
    </source>
</evidence>
<accession>A0A8D0E810</accession>
<evidence type="ECO:0000256" key="2">
    <source>
        <dbReference type="ARBA" id="ARBA00022525"/>
    </source>
</evidence>
<comment type="cofactor">
    <cofactor evidence="9">
        <name>Ca(2+)</name>
        <dbReference type="ChEBI" id="CHEBI:29108"/>
    </cofactor>
    <text evidence="9">Binds 2 calcium ions per subunit.</text>
</comment>
<dbReference type="SUPFAM" id="SSF49899">
    <property type="entry name" value="Concanavalin A-like lectins/glucanases"/>
    <property type="match status" value="1"/>
</dbReference>
<dbReference type="PANTHER" id="PTHR45869:SF7">
    <property type="entry name" value="C-REACTIVE PROTEIN"/>
    <property type="match status" value="1"/>
</dbReference>
<comment type="subcellular location">
    <subcellularLocation>
        <location evidence="1 9">Secreted</location>
    </subcellularLocation>
</comment>
<dbReference type="GO" id="GO:0001849">
    <property type="term" value="F:complement component C1q complex binding"/>
    <property type="evidence" value="ECO:0007669"/>
    <property type="project" value="TreeGrafter"/>
</dbReference>
<dbReference type="Pfam" id="PF00354">
    <property type="entry name" value="Pentaxin"/>
    <property type="match status" value="1"/>
</dbReference>
<evidence type="ECO:0000256" key="5">
    <source>
        <dbReference type="ARBA" id="ARBA00022837"/>
    </source>
</evidence>
<reference evidence="11" key="1">
    <citation type="submission" date="2025-08" db="UniProtKB">
        <authorList>
            <consortium name="Ensembl"/>
        </authorList>
    </citation>
    <scope>IDENTIFICATION</scope>
</reference>
<evidence type="ECO:0000313" key="12">
    <source>
        <dbReference type="Proteomes" id="UP000694421"/>
    </source>
</evidence>
<dbReference type="OMA" id="IAEVYLW"/>
<dbReference type="InterPro" id="IPR013320">
    <property type="entry name" value="ConA-like_dom_sf"/>
</dbReference>
<keyword evidence="4 9" id="KW-0732">Signal</keyword>
<dbReference type="GO" id="GO:0045087">
    <property type="term" value="P:innate immune response"/>
    <property type="evidence" value="ECO:0007669"/>
    <property type="project" value="TreeGrafter"/>
</dbReference>
<comment type="caution">
    <text evidence="8">Lacks conserved residue(s) required for the propagation of feature annotation.</text>
</comment>
<dbReference type="FunFam" id="2.60.120.200:FF:000070">
    <property type="entry name" value="Serum amyloid P-component"/>
    <property type="match status" value="1"/>
</dbReference>
<feature type="domain" description="Pentraxin (PTX)" evidence="10">
    <location>
        <begin position="27"/>
        <end position="228"/>
    </location>
</feature>
<keyword evidence="2" id="KW-0964">Secreted</keyword>
<evidence type="ECO:0000313" key="11">
    <source>
        <dbReference type="Ensembl" id="ENSSMRP00000027481.1"/>
    </source>
</evidence>
<comment type="subunit">
    <text evidence="9">Homopentamer. Pentaxin (or pentraxin) have a discoid arrangement of 5 non-covalently bound subunits.</text>
</comment>
<keyword evidence="6" id="KW-1015">Disulfide bond</keyword>
<dbReference type="InterPro" id="IPR051005">
    <property type="entry name" value="Pentraxin_domain"/>
</dbReference>